<dbReference type="InterPro" id="IPR001878">
    <property type="entry name" value="Znf_CCHC"/>
</dbReference>
<organism evidence="4">
    <name type="scientific">Oryza sativa subsp. japonica</name>
    <name type="common">Rice</name>
    <dbReference type="NCBI Taxonomy" id="39947"/>
    <lineage>
        <taxon>Eukaryota</taxon>
        <taxon>Viridiplantae</taxon>
        <taxon>Streptophyta</taxon>
        <taxon>Embryophyta</taxon>
        <taxon>Tracheophyta</taxon>
        <taxon>Spermatophyta</taxon>
        <taxon>Magnoliopsida</taxon>
        <taxon>Liliopsida</taxon>
        <taxon>Poales</taxon>
        <taxon>Poaceae</taxon>
        <taxon>BOP clade</taxon>
        <taxon>Oryzoideae</taxon>
        <taxon>Oryzeae</taxon>
        <taxon>Oryzinae</taxon>
        <taxon>Oryza</taxon>
        <taxon>Oryza sativa</taxon>
    </lineage>
</organism>
<dbReference type="Pfam" id="PF14392">
    <property type="entry name" value="zf-CCHC_4"/>
    <property type="match status" value="1"/>
</dbReference>
<feature type="region of interest" description="Disordered" evidence="2">
    <location>
        <begin position="486"/>
        <end position="514"/>
    </location>
</feature>
<feature type="region of interest" description="Disordered" evidence="2">
    <location>
        <begin position="555"/>
        <end position="582"/>
    </location>
</feature>
<dbReference type="Proteomes" id="UP000007752">
    <property type="component" value="Chromosome 7"/>
</dbReference>
<name>B9FWU6_ORYSJ</name>
<dbReference type="InterPro" id="IPR025836">
    <property type="entry name" value="Zn_knuckle_CX2CX4HX4C"/>
</dbReference>
<dbReference type="GO" id="GO:0008270">
    <property type="term" value="F:zinc ion binding"/>
    <property type="evidence" value="ECO:0007669"/>
    <property type="project" value="UniProtKB-KW"/>
</dbReference>
<dbReference type="GO" id="GO:0003676">
    <property type="term" value="F:nucleic acid binding"/>
    <property type="evidence" value="ECO:0007669"/>
    <property type="project" value="InterPro"/>
</dbReference>
<feature type="region of interest" description="Disordered" evidence="2">
    <location>
        <begin position="394"/>
        <end position="422"/>
    </location>
</feature>
<feature type="compositionally biased region" description="Basic and acidic residues" evidence="2">
    <location>
        <begin position="407"/>
        <end position="422"/>
    </location>
</feature>
<reference evidence="4" key="2">
    <citation type="submission" date="2008-12" db="EMBL/GenBank/DDBJ databases">
        <title>Improved gene annotation of the rice (Oryza sativa) genomes.</title>
        <authorList>
            <person name="Wang J."/>
            <person name="Li R."/>
            <person name="Fan W."/>
            <person name="Huang Q."/>
            <person name="Zhang J."/>
            <person name="Zhou Y."/>
            <person name="Hu Y."/>
            <person name="Zi S."/>
            <person name="Li J."/>
            <person name="Ni P."/>
            <person name="Zheng H."/>
            <person name="Zhang Y."/>
            <person name="Zhao M."/>
            <person name="Hao Q."/>
            <person name="McDermott J."/>
            <person name="Samudrala R."/>
            <person name="Kristiansen K."/>
            <person name="Wong G.K.-S."/>
        </authorList>
    </citation>
    <scope>NUCLEOTIDE SEQUENCE</scope>
</reference>
<dbReference type="PROSITE" id="PS50158">
    <property type="entry name" value="ZF_CCHC"/>
    <property type="match status" value="1"/>
</dbReference>
<sequence length="582" mass="63865">MVLQAGLVHQLGAFSVQGFRTTIDLGSILVCSRAVLSRSREQKIELRSNLFVVNKKGGMDSSTISGAKPSQGHMGLGFWRRPGDRVAAACTQTLRWFWMGFIPDLLWMSAGVPPARSSSVLGKDQGFGIDVELGFVLQSPWGRGSRLPWVIPWGYTSPRFPNQNRICSSGFQSVIPRYGLGHDLWCCLWYDLVKDWDSERQPFIRNDQGGLKAVFSQDPKRTASRSRSPLFRGQDLQIQSMVSSIGGGDKGIINAMITRPKPNEDALLSLSDQGLGLELAATNPAGSNLLGGNTHMEAALSQGNQKLGPRREEESSSKEEIKRFDVRYERIPYFCFMCGYIGHSDKECDKKGANNEVPFQFSAELRCSPLKPFERKIGKVKATQKPEVSHRLVFRGAGSANSSSSKRPQEEHWDEAIPPRVDARDGFETKEKEGDMLVDEQLASHARKLNVSAEVERTGGNRGNKSSEPSSKGEMIPAMANLQQAASFGEVSTKDVLSAQKRSTPAQSGLKKTGRVQQALIELGQEPAAMLKQAPEIGFQGREFKRFKKTDREALVGGESEATSPGAAGKLAGSMKGTRQEQ</sequence>
<gene>
    <name evidence="4" type="ORF">OsJ_23970</name>
</gene>
<evidence type="ECO:0000256" key="1">
    <source>
        <dbReference type="PROSITE-ProRule" id="PRU00047"/>
    </source>
</evidence>
<evidence type="ECO:0000313" key="4">
    <source>
        <dbReference type="EMBL" id="EEE67033.1"/>
    </source>
</evidence>
<evidence type="ECO:0000259" key="3">
    <source>
        <dbReference type="PROSITE" id="PS50158"/>
    </source>
</evidence>
<reference evidence="4" key="1">
    <citation type="journal article" date="2005" name="PLoS Biol.">
        <title>The genomes of Oryza sativa: a history of duplications.</title>
        <authorList>
            <person name="Yu J."/>
            <person name="Wang J."/>
            <person name="Lin W."/>
            <person name="Li S."/>
            <person name="Li H."/>
            <person name="Zhou J."/>
            <person name="Ni P."/>
            <person name="Dong W."/>
            <person name="Hu S."/>
            <person name="Zeng C."/>
            <person name="Zhang J."/>
            <person name="Zhang Y."/>
            <person name="Li R."/>
            <person name="Xu Z."/>
            <person name="Li S."/>
            <person name="Li X."/>
            <person name="Zheng H."/>
            <person name="Cong L."/>
            <person name="Lin L."/>
            <person name="Yin J."/>
            <person name="Geng J."/>
            <person name="Li G."/>
            <person name="Shi J."/>
            <person name="Liu J."/>
            <person name="Lv H."/>
            <person name="Li J."/>
            <person name="Wang J."/>
            <person name="Deng Y."/>
            <person name="Ran L."/>
            <person name="Shi X."/>
            <person name="Wang X."/>
            <person name="Wu Q."/>
            <person name="Li C."/>
            <person name="Ren X."/>
            <person name="Wang J."/>
            <person name="Wang X."/>
            <person name="Li D."/>
            <person name="Liu D."/>
            <person name="Zhang X."/>
            <person name="Ji Z."/>
            <person name="Zhao W."/>
            <person name="Sun Y."/>
            <person name="Zhang Z."/>
            <person name="Bao J."/>
            <person name="Han Y."/>
            <person name="Dong L."/>
            <person name="Ji J."/>
            <person name="Chen P."/>
            <person name="Wu S."/>
            <person name="Liu J."/>
            <person name="Xiao Y."/>
            <person name="Bu D."/>
            <person name="Tan J."/>
            <person name="Yang L."/>
            <person name="Ye C."/>
            <person name="Zhang J."/>
            <person name="Xu J."/>
            <person name="Zhou Y."/>
            <person name="Yu Y."/>
            <person name="Zhang B."/>
            <person name="Zhuang S."/>
            <person name="Wei H."/>
            <person name="Liu B."/>
            <person name="Lei M."/>
            <person name="Yu H."/>
            <person name="Li Y."/>
            <person name="Xu H."/>
            <person name="Wei S."/>
            <person name="He X."/>
            <person name="Fang L."/>
            <person name="Zhang Z."/>
            <person name="Zhang Y."/>
            <person name="Huang X."/>
            <person name="Su Z."/>
            <person name="Tong W."/>
            <person name="Li J."/>
            <person name="Tong Z."/>
            <person name="Li S."/>
            <person name="Ye J."/>
            <person name="Wang L."/>
            <person name="Fang L."/>
            <person name="Lei T."/>
            <person name="Chen C."/>
            <person name="Chen H."/>
            <person name="Xu Z."/>
            <person name="Li H."/>
            <person name="Huang H."/>
            <person name="Zhang F."/>
            <person name="Xu H."/>
            <person name="Li N."/>
            <person name="Zhao C."/>
            <person name="Li S."/>
            <person name="Dong L."/>
            <person name="Huang Y."/>
            <person name="Li L."/>
            <person name="Xi Y."/>
            <person name="Qi Q."/>
            <person name="Li W."/>
            <person name="Zhang B."/>
            <person name="Hu W."/>
            <person name="Zhang Y."/>
            <person name="Tian X."/>
            <person name="Jiao Y."/>
            <person name="Liang X."/>
            <person name="Jin J."/>
            <person name="Gao L."/>
            <person name="Zheng W."/>
            <person name="Hao B."/>
            <person name="Liu S."/>
            <person name="Wang W."/>
            <person name="Yuan L."/>
            <person name="Cao M."/>
            <person name="McDermott J."/>
            <person name="Samudrala R."/>
            <person name="Wang J."/>
            <person name="Wong G.K."/>
            <person name="Yang H."/>
        </authorList>
    </citation>
    <scope>NUCLEOTIDE SEQUENCE [LARGE SCALE GENOMIC DNA]</scope>
</reference>
<dbReference type="AlphaFoldDB" id="B9FWU6"/>
<accession>B9FWU6</accession>
<keyword evidence="1" id="KW-0863">Zinc-finger</keyword>
<protein>
    <recommendedName>
        <fullName evidence="3">CCHC-type domain-containing protein</fullName>
    </recommendedName>
</protein>
<keyword evidence="1" id="KW-0862">Zinc</keyword>
<proteinExistence type="predicted"/>
<evidence type="ECO:0000256" key="2">
    <source>
        <dbReference type="SAM" id="MobiDB-lite"/>
    </source>
</evidence>
<dbReference type="EMBL" id="CM000144">
    <property type="protein sequence ID" value="EEE67033.1"/>
    <property type="molecule type" value="Genomic_DNA"/>
</dbReference>
<feature type="region of interest" description="Disordered" evidence="2">
    <location>
        <begin position="448"/>
        <end position="473"/>
    </location>
</feature>
<keyword evidence="1" id="KW-0479">Metal-binding</keyword>
<feature type="domain" description="CCHC-type" evidence="3">
    <location>
        <begin position="335"/>
        <end position="350"/>
    </location>
</feature>